<dbReference type="InterPro" id="IPR026960">
    <property type="entry name" value="RVT-Znf"/>
</dbReference>
<name>A0A392Q0Y7_9FABA</name>
<dbReference type="Proteomes" id="UP000265520">
    <property type="component" value="Unassembled WGS sequence"/>
</dbReference>
<feature type="non-terminal residue" evidence="2">
    <location>
        <position position="1"/>
    </location>
</feature>
<accession>A0A392Q0Y7</accession>
<keyword evidence="2" id="KW-0413">Isomerase</keyword>
<dbReference type="GO" id="GO:0016853">
    <property type="term" value="F:isomerase activity"/>
    <property type="evidence" value="ECO:0007669"/>
    <property type="project" value="UniProtKB-KW"/>
</dbReference>
<keyword evidence="3" id="KW-1185">Reference proteome</keyword>
<proteinExistence type="predicted"/>
<evidence type="ECO:0000313" key="3">
    <source>
        <dbReference type="Proteomes" id="UP000265520"/>
    </source>
</evidence>
<dbReference type="AlphaFoldDB" id="A0A392Q0Y7"/>
<dbReference type="EMBL" id="LXQA010106836">
    <property type="protein sequence ID" value="MCI17738.1"/>
    <property type="molecule type" value="Genomic_DNA"/>
</dbReference>
<organism evidence="2 3">
    <name type="scientific">Trifolium medium</name>
    <dbReference type="NCBI Taxonomy" id="97028"/>
    <lineage>
        <taxon>Eukaryota</taxon>
        <taxon>Viridiplantae</taxon>
        <taxon>Streptophyta</taxon>
        <taxon>Embryophyta</taxon>
        <taxon>Tracheophyta</taxon>
        <taxon>Spermatophyta</taxon>
        <taxon>Magnoliopsida</taxon>
        <taxon>eudicotyledons</taxon>
        <taxon>Gunneridae</taxon>
        <taxon>Pentapetalae</taxon>
        <taxon>rosids</taxon>
        <taxon>fabids</taxon>
        <taxon>Fabales</taxon>
        <taxon>Fabaceae</taxon>
        <taxon>Papilionoideae</taxon>
        <taxon>50 kb inversion clade</taxon>
        <taxon>NPAAA clade</taxon>
        <taxon>Hologalegina</taxon>
        <taxon>IRL clade</taxon>
        <taxon>Trifolieae</taxon>
        <taxon>Trifolium</taxon>
    </lineage>
</organism>
<evidence type="ECO:0000259" key="1">
    <source>
        <dbReference type="Pfam" id="PF13966"/>
    </source>
</evidence>
<sequence length="165" mass="18610">WRHDIGGGYSVRGAYDLLTTLDVVDADATSDLIWHKQVPLKVSVLAWRILRNMLPTRDNLVARNIISHDARFCVTGCGEPETASHLFLSCPAFAPLWSLVRSWIGIFSVEPESLHDHFVQFIPVLVVCELVAHFYSLFGCVVSRSYGMSGITGFLRQRKLRFTKC</sequence>
<protein>
    <submittedName>
        <fullName evidence="2">70 kDa peptidyl-prolyl isomerase</fullName>
    </submittedName>
</protein>
<feature type="domain" description="Reverse transcriptase zinc-binding" evidence="1">
    <location>
        <begin position="9"/>
        <end position="97"/>
    </location>
</feature>
<dbReference type="Pfam" id="PF13966">
    <property type="entry name" value="zf-RVT"/>
    <property type="match status" value="1"/>
</dbReference>
<reference evidence="2 3" key="1">
    <citation type="journal article" date="2018" name="Front. Plant Sci.">
        <title>Red Clover (Trifolium pratense) and Zigzag Clover (T. medium) - A Picture of Genomic Similarities and Differences.</title>
        <authorList>
            <person name="Dluhosova J."/>
            <person name="Istvanek J."/>
            <person name="Nedelnik J."/>
            <person name="Repkova J."/>
        </authorList>
    </citation>
    <scope>NUCLEOTIDE SEQUENCE [LARGE SCALE GENOMIC DNA]</scope>
    <source>
        <strain evidence="3">cv. 10/8</strain>
        <tissue evidence="2">Leaf</tissue>
    </source>
</reference>
<evidence type="ECO:0000313" key="2">
    <source>
        <dbReference type="EMBL" id="MCI17738.1"/>
    </source>
</evidence>
<comment type="caution">
    <text evidence="2">The sequence shown here is derived from an EMBL/GenBank/DDBJ whole genome shotgun (WGS) entry which is preliminary data.</text>
</comment>